<dbReference type="SUPFAM" id="SSF52540">
    <property type="entry name" value="P-loop containing nucleoside triphosphate hydrolases"/>
    <property type="match status" value="1"/>
</dbReference>
<feature type="binding site" evidence="8">
    <location>
        <begin position="200"/>
        <end position="202"/>
    </location>
    <ligand>
        <name>ATP</name>
        <dbReference type="ChEBI" id="CHEBI:30616"/>
    </ligand>
</feature>
<comment type="pathway">
    <text evidence="8">Cofactor biosynthesis; biotin biosynthesis; biotin from 7,8-diaminononanoate: step 1/2.</text>
</comment>
<name>A0A318KUQ3_9NEIS</name>
<keyword evidence="10" id="KW-1185">Reference proteome</keyword>
<dbReference type="PIRSF" id="PIRSF006755">
    <property type="entry name" value="DTB_synth"/>
    <property type="match status" value="1"/>
</dbReference>
<comment type="function">
    <text evidence="8">Catalyzes a mechanistically unusual reaction, the ATP-dependent insertion of CO2 between the N7 and N8 nitrogen atoms of 7,8-diaminopelargonic acid (DAPA, also called 7,8-diammoniononanoate) to form a ureido ring.</text>
</comment>
<keyword evidence="1 8" id="KW-0963">Cytoplasm</keyword>
<dbReference type="GO" id="GO:0005524">
    <property type="term" value="F:ATP binding"/>
    <property type="evidence" value="ECO:0007669"/>
    <property type="project" value="UniProtKB-UniRule"/>
</dbReference>
<gene>
    <name evidence="8" type="primary">bioD</name>
    <name evidence="9" type="ORF">DFR34_10671</name>
</gene>
<evidence type="ECO:0000256" key="8">
    <source>
        <dbReference type="HAMAP-Rule" id="MF_00336"/>
    </source>
</evidence>
<dbReference type="InterPro" id="IPR004472">
    <property type="entry name" value="DTB_synth_BioD"/>
</dbReference>
<proteinExistence type="inferred from homology"/>
<dbReference type="OrthoDB" id="9802097at2"/>
<dbReference type="GO" id="GO:0004141">
    <property type="term" value="F:dethiobiotin synthase activity"/>
    <property type="evidence" value="ECO:0007669"/>
    <property type="project" value="UniProtKB-UniRule"/>
</dbReference>
<organism evidence="9 10">
    <name type="scientific">Rivihabitans pingtungensis</name>
    <dbReference type="NCBI Taxonomy" id="1054498"/>
    <lineage>
        <taxon>Bacteria</taxon>
        <taxon>Pseudomonadati</taxon>
        <taxon>Pseudomonadota</taxon>
        <taxon>Betaproteobacteria</taxon>
        <taxon>Neisseriales</taxon>
        <taxon>Aquaspirillaceae</taxon>
        <taxon>Rivihabitans</taxon>
    </lineage>
</organism>
<evidence type="ECO:0000256" key="1">
    <source>
        <dbReference type="ARBA" id="ARBA00022490"/>
    </source>
</evidence>
<evidence type="ECO:0000313" key="10">
    <source>
        <dbReference type="Proteomes" id="UP000247555"/>
    </source>
</evidence>
<dbReference type="InterPro" id="IPR027417">
    <property type="entry name" value="P-loop_NTPase"/>
</dbReference>
<dbReference type="HAMAP" id="MF_00336">
    <property type="entry name" value="BioD"/>
    <property type="match status" value="1"/>
</dbReference>
<dbReference type="GO" id="GO:0042803">
    <property type="term" value="F:protein homodimerization activity"/>
    <property type="evidence" value="ECO:0007669"/>
    <property type="project" value="UniProtKB-ARBA"/>
</dbReference>
<dbReference type="GO" id="GO:0009102">
    <property type="term" value="P:biotin biosynthetic process"/>
    <property type="evidence" value="ECO:0007669"/>
    <property type="project" value="UniProtKB-UniRule"/>
</dbReference>
<comment type="subcellular location">
    <subcellularLocation>
        <location evidence="8">Cytoplasm</location>
    </subcellularLocation>
</comment>
<dbReference type="Gene3D" id="3.40.50.300">
    <property type="entry name" value="P-loop containing nucleotide triphosphate hydrolases"/>
    <property type="match status" value="1"/>
</dbReference>
<dbReference type="Proteomes" id="UP000247555">
    <property type="component" value="Unassembled WGS sequence"/>
</dbReference>
<feature type="binding site" evidence="8">
    <location>
        <position position="56"/>
    </location>
    <ligand>
        <name>ATP</name>
        <dbReference type="ChEBI" id="CHEBI:30616"/>
    </ligand>
</feature>
<comment type="subunit">
    <text evidence="8">Homodimer.</text>
</comment>
<evidence type="ECO:0000256" key="4">
    <source>
        <dbReference type="ARBA" id="ARBA00022741"/>
    </source>
</evidence>
<dbReference type="AlphaFoldDB" id="A0A318KUQ3"/>
<dbReference type="CDD" id="cd03109">
    <property type="entry name" value="DTBS"/>
    <property type="match status" value="1"/>
</dbReference>
<keyword evidence="3 8" id="KW-0479">Metal-binding</keyword>
<feature type="binding site" evidence="8">
    <location>
        <position position="42"/>
    </location>
    <ligand>
        <name>substrate</name>
    </ligand>
</feature>
<feature type="binding site" evidence="8">
    <location>
        <begin position="13"/>
        <end position="18"/>
    </location>
    <ligand>
        <name>ATP</name>
        <dbReference type="ChEBI" id="CHEBI:30616"/>
    </ligand>
</feature>
<comment type="catalytic activity">
    <reaction evidence="8">
        <text>(7R,8S)-7,8-diammoniononanoate + CO2 + ATP = (4R,5S)-dethiobiotin + ADP + phosphate + 3 H(+)</text>
        <dbReference type="Rhea" id="RHEA:15805"/>
        <dbReference type="ChEBI" id="CHEBI:15378"/>
        <dbReference type="ChEBI" id="CHEBI:16526"/>
        <dbReference type="ChEBI" id="CHEBI:30616"/>
        <dbReference type="ChEBI" id="CHEBI:43474"/>
        <dbReference type="ChEBI" id="CHEBI:149469"/>
        <dbReference type="ChEBI" id="CHEBI:149473"/>
        <dbReference type="ChEBI" id="CHEBI:456216"/>
        <dbReference type="EC" id="6.3.3.3"/>
    </reaction>
</comment>
<comment type="caution">
    <text evidence="8">Lacks conserved residue(s) required for the propagation of feature annotation.</text>
</comment>
<evidence type="ECO:0000256" key="2">
    <source>
        <dbReference type="ARBA" id="ARBA00022598"/>
    </source>
</evidence>
<evidence type="ECO:0000256" key="6">
    <source>
        <dbReference type="ARBA" id="ARBA00022840"/>
    </source>
</evidence>
<dbReference type="GO" id="GO:0005829">
    <property type="term" value="C:cytosol"/>
    <property type="evidence" value="ECO:0007669"/>
    <property type="project" value="TreeGrafter"/>
</dbReference>
<dbReference type="EC" id="6.3.3.3" evidence="8"/>
<keyword evidence="4 8" id="KW-0547">Nucleotide-binding</keyword>
<comment type="caution">
    <text evidence="9">The sequence shown here is derived from an EMBL/GenBank/DDBJ whole genome shotgun (WGS) entry which is preliminary data.</text>
</comment>
<feature type="binding site" evidence="8">
    <location>
        <position position="116"/>
    </location>
    <ligand>
        <name>Mg(2+)</name>
        <dbReference type="ChEBI" id="CHEBI:18420"/>
    </ligand>
</feature>
<sequence>MSRAYFITGTDTEIGKTHSAVRLIERWRGEGLRVAAMKPVASGCTLGADGELVNDDVERLIAASGQTDRNAMNPYRFAPPISPHLAARQAGVSIDLALLRQRFAALQADADIVVVEGAGGWYAPLSDTLSMADLARALAIPVLLVVGVRLGCINHARLSAEAIRASGLTLAGWIANQPVADVSCRDEVMATLTATLGAPPWLDIAYQQ</sequence>
<evidence type="ECO:0000256" key="7">
    <source>
        <dbReference type="ARBA" id="ARBA00022842"/>
    </source>
</evidence>
<dbReference type="PANTHER" id="PTHR43210">
    <property type="entry name" value="DETHIOBIOTIN SYNTHETASE"/>
    <property type="match status" value="1"/>
</dbReference>
<dbReference type="Pfam" id="PF13500">
    <property type="entry name" value="AAA_26"/>
    <property type="match status" value="1"/>
</dbReference>
<comment type="similarity">
    <text evidence="8">Belongs to the dethiobiotin synthetase family.</text>
</comment>
<reference evidence="9 10" key="1">
    <citation type="submission" date="2018-05" db="EMBL/GenBank/DDBJ databases">
        <title>Genomic Encyclopedia of Type Strains, Phase IV (KMG-IV): sequencing the most valuable type-strain genomes for metagenomic binning, comparative biology and taxonomic classification.</title>
        <authorList>
            <person name="Goeker M."/>
        </authorList>
    </citation>
    <scope>NUCLEOTIDE SEQUENCE [LARGE SCALE GENOMIC DNA]</scope>
    <source>
        <strain evidence="9 10">DSM 29661</strain>
    </source>
</reference>
<keyword evidence="7 8" id="KW-0460">Magnesium</keyword>
<feature type="binding site" evidence="8">
    <location>
        <position position="56"/>
    </location>
    <ligand>
        <name>Mg(2+)</name>
        <dbReference type="ChEBI" id="CHEBI:18420"/>
    </ligand>
</feature>
<feature type="active site" evidence="8">
    <location>
        <position position="38"/>
    </location>
</feature>
<evidence type="ECO:0000256" key="5">
    <source>
        <dbReference type="ARBA" id="ARBA00022756"/>
    </source>
</evidence>
<dbReference type="GO" id="GO:0000287">
    <property type="term" value="F:magnesium ion binding"/>
    <property type="evidence" value="ECO:0007669"/>
    <property type="project" value="UniProtKB-UniRule"/>
</dbReference>
<feature type="binding site" evidence="8">
    <location>
        <begin position="176"/>
        <end position="177"/>
    </location>
    <ligand>
        <name>ATP</name>
        <dbReference type="ChEBI" id="CHEBI:30616"/>
    </ligand>
</feature>
<dbReference type="UniPathway" id="UPA00078">
    <property type="reaction ID" value="UER00161"/>
</dbReference>
<keyword evidence="6 8" id="KW-0067">ATP-binding</keyword>
<protein>
    <recommendedName>
        <fullName evidence="8">ATP-dependent dethiobiotin synthetase BioD</fullName>
        <ecNumber evidence="8">6.3.3.3</ecNumber>
    </recommendedName>
    <alternativeName>
        <fullName evidence="8">DTB synthetase</fullName>
        <shortName evidence="8">DTBS</shortName>
    </alternativeName>
    <alternativeName>
        <fullName evidence="8">Dethiobiotin synthase</fullName>
    </alternativeName>
</protein>
<dbReference type="EMBL" id="QJKI01000006">
    <property type="protein sequence ID" value="PXX79435.1"/>
    <property type="molecule type" value="Genomic_DNA"/>
</dbReference>
<feature type="binding site" evidence="8">
    <location>
        <begin position="116"/>
        <end position="119"/>
    </location>
    <ligand>
        <name>ATP</name>
        <dbReference type="ChEBI" id="CHEBI:30616"/>
    </ligand>
</feature>
<dbReference type="FunFam" id="3.40.50.300:FF:000292">
    <property type="entry name" value="ATP-dependent dethiobiotin synthetase BioD"/>
    <property type="match status" value="1"/>
</dbReference>
<dbReference type="PANTHER" id="PTHR43210:SF5">
    <property type="entry name" value="DETHIOBIOTIN SYNTHETASE"/>
    <property type="match status" value="1"/>
</dbReference>
<dbReference type="RefSeq" id="WP_110390355.1">
    <property type="nucleotide sequence ID" value="NZ_QJKI01000006.1"/>
</dbReference>
<keyword evidence="2 8" id="KW-0436">Ligase</keyword>
<evidence type="ECO:0000313" key="9">
    <source>
        <dbReference type="EMBL" id="PXX79435.1"/>
    </source>
</evidence>
<accession>A0A318KUQ3</accession>
<comment type="cofactor">
    <cofactor evidence="8">
        <name>Mg(2+)</name>
        <dbReference type="ChEBI" id="CHEBI:18420"/>
    </cofactor>
</comment>
<keyword evidence="5 8" id="KW-0093">Biotin biosynthesis</keyword>
<feature type="binding site" evidence="8">
    <location>
        <position position="17"/>
    </location>
    <ligand>
        <name>Mg(2+)</name>
        <dbReference type="ChEBI" id="CHEBI:18420"/>
    </ligand>
</feature>
<evidence type="ECO:0000256" key="3">
    <source>
        <dbReference type="ARBA" id="ARBA00022723"/>
    </source>
</evidence>
<dbReference type="NCBIfam" id="TIGR00347">
    <property type="entry name" value="bioD"/>
    <property type="match status" value="1"/>
</dbReference>